<evidence type="ECO:0000256" key="2">
    <source>
        <dbReference type="ARBA" id="ARBA00023002"/>
    </source>
</evidence>
<evidence type="ECO:0000256" key="3">
    <source>
        <dbReference type="ARBA" id="ARBA00023052"/>
    </source>
</evidence>
<dbReference type="SUPFAM" id="SSF52518">
    <property type="entry name" value="Thiamin diphosphate-binding fold (THDP-binding)"/>
    <property type="match status" value="1"/>
</dbReference>
<dbReference type="GO" id="GO:0004739">
    <property type="term" value="F:pyruvate dehydrogenase (acetyl-transferring) activity"/>
    <property type="evidence" value="ECO:0007669"/>
    <property type="project" value="UniProtKB-EC"/>
</dbReference>
<evidence type="ECO:0000256" key="5">
    <source>
        <dbReference type="ARBA" id="ARBA00051231"/>
    </source>
</evidence>
<dbReference type="GO" id="GO:0006086">
    <property type="term" value="P:pyruvate decarboxylation to acetyl-CoA"/>
    <property type="evidence" value="ECO:0007669"/>
    <property type="project" value="TreeGrafter"/>
</dbReference>
<reference evidence="7 8" key="1">
    <citation type="submission" date="2016-10" db="EMBL/GenBank/DDBJ databases">
        <title>The Draft Genome Sequence of the Potato Rhizosphere Bacteria Ochrobactrum sp. IPA7.2.</title>
        <authorList>
            <person name="Gogoleva N.E."/>
            <person name="Khlopko Y.A."/>
            <person name="Burygin G.L."/>
            <person name="Plotnikov A.O."/>
        </authorList>
    </citation>
    <scope>NUCLEOTIDE SEQUENCE [LARGE SCALE GENOMIC DNA]</scope>
    <source>
        <strain evidence="7 8">IPA7.2</strain>
    </source>
</reference>
<evidence type="ECO:0000256" key="1">
    <source>
        <dbReference type="ARBA" id="ARBA00001964"/>
    </source>
</evidence>
<evidence type="ECO:0000313" key="8">
    <source>
        <dbReference type="Proteomes" id="UP000182985"/>
    </source>
</evidence>
<feature type="domain" description="Dehydrogenase E1 component" evidence="6">
    <location>
        <begin position="28"/>
        <end position="322"/>
    </location>
</feature>
<sequence length="355" mass="38244">MKHLQKTSLSEAHVQNPSNSNLLELYRTMRRIRTFEERVGELFVRGQTAGSMLHLSIGEEAAAAGVCAAMQPQDTFTTHHRGHGIFLARGADPKQMMAEIGGKETGYCHGKGGSMHIADMALGHLGANAIVGGGIPSVVGAGLSSKYLKKNSVSLAFFGDGAMQQGILYESMNMAALWGLPVVFVCINNQYGMGTRVDQATANTAFDQRAHAFGLNGAVIDGIDVEEVKNAAQGLIDDARLGKPGFLSVTCYRFFGHARMDKSPYRAEAEEAEGRKKDPVKFTRDQLVSSGLVQETALDAMDGDIASEMDATIDFAIESKAPPLTSMFKDVYAVGEPEPEPVRTRIDRVLSKDEA</sequence>
<dbReference type="EMBL" id="MOEC01000045">
    <property type="protein sequence ID" value="OIS90617.1"/>
    <property type="molecule type" value="Genomic_DNA"/>
</dbReference>
<dbReference type="InterPro" id="IPR001017">
    <property type="entry name" value="DH_E1"/>
</dbReference>
<name>A0A1J6HDJ5_9HYPH</name>
<organism evidence="7 8">
    <name type="scientific">Brucella cytisi</name>
    <dbReference type="NCBI Taxonomy" id="407152"/>
    <lineage>
        <taxon>Bacteria</taxon>
        <taxon>Pseudomonadati</taxon>
        <taxon>Pseudomonadota</taxon>
        <taxon>Alphaproteobacteria</taxon>
        <taxon>Hyphomicrobiales</taxon>
        <taxon>Brucellaceae</taxon>
        <taxon>Brucella/Ochrobactrum group</taxon>
        <taxon>Brucella</taxon>
    </lineage>
</organism>
<dbReference type="InterPro" id="IPR029061">
    <property type="entry name" value="THDP-binding"/>
</dbReference>
<keyword evidence="3" id="KW-0786">Thiamine pyrophosphate</keyword>
<dbReference type="PANTHER" id="PTHR11516:SF60">
    <property type="entry name" value="PYRUVATE DEHYDROGENASE E1 COMPONENT SUBUNIT ALPHA"/>
    <property type="match status" value="1"/>
</dbReference>
<comment type="cofactor">
    <cofactor evidence="1">
        <name>thiamine diphosphate</name>
        <dbReference type="ChEBI" id="CHEBI:58937"/>
    </cofactor>
</comment>
<protein>
    <submittedName>
        <fullName evidence="7">Dehydrogenase</fullName>
    </submittedName>
</protein>
<dbReference type="Proteomes" id="UP000182985">
    <property type="component" value="Unassembled WGS sequence"/>
</dbReference>
<evidence type="ECO:0000256" key="4">
    <source>
        <dbReference type="ARBA" id="ARBA00025211"/>
    </source>
</evidence>
<dbReference type="Gene3D" id="3.40.50.970">
    <property type="match status" value="1"/>
</dbReference>
<evidence type="ECO:0000259" key="6">
    <source>
        <dbReference type="Pfam" id="PF00676"/>
    </source>
</evidence>
<dbReference type="InterPro" id="IPR050642">
    <property type="entry name" value="PDH_E1_Alpha_Subunit"/>
</dbReference>
<accession>A0A1J6HDJ5</accession>
<evidence type="ECO:0000313" key="7">
    <source>
        <dbReference type="EMBL" id="OIS90617.1"/>
    </source>
</evidence>
<comment type="caution">
    <text evidence="7">The sequence shown here is derived from an EMBL/GenBank/DDBJ whole genome shotgun (WGS) entry which is preliminary data.</text>
</comment>
<proteinExistence type="predicted"/>
<comment type="function">
    <text evidence="4">The pyruvate dehydrogenase complex catalyzes the overall conversion of pyruvate to acetyl-CoA and CO(2). It contains multiple copies of three enzymatic components: pyruvate dehydrogenase (E1), dihydrolipoamide acetyltransferase (E2) and lipoamide dehydrogenase (E3).</text>
</comment>
<gene>
    <name evidence="7" type="ORF">BLA27_25740</name>
</gene>
<keyword evidence="2" id="KW-0560">Oxidoreductase</keyword>
<dbReference type="AlphaFoldDB" id="A0A1J6HDJ5"/>
<dbReference type="PANTHER" id="PTHR11516">
    <property type="entry name" value="PYRUVATE DEHYDROGENASE E1 COMPONENT, ALPHA SUBUNIT BACTERIAL AND ORGANELLAR"/>
    <property type="match status" value="1"/>
</dbReference>
<dbReference type="CDD" id="cd02000">
    <property type="entry name" value="TPP_E1_PDC_ADC_BCADC"/>
    <property type="match status" value="1"/>
</dbReference>
<comment type="catalytic activity">
    <reaction evidence="5">
        <text>N(6)-[(R)-lipoyl]-L-lysyl-[protein] + pyruvate + H(+) = N(6)-[(R)-S(8)-acetyldihydrolipoyl]-L-lysyl-[protein] + CO2</text>
        <dbReference type="Rhea" id="RHEA:19189"/>
        <dbReference type="Rhea" id="RHEA-COMP:10474"/>
        <dbReference type="Rhea" id="RHEA-COMP:10478"/>
        <dbReference type="ChEBI" id="CHEBI:15361"/>
        <dbReference type="ChEBI" id="CHEBI:15378"/>
        <dbReference type="ChEBI" id="CHEBI:16526"/>
        <dbReference type="ChEBI" id="CHEBI:83099"/>
        <dbReference type="ChEBI" id="CHEBI:83111"/>
        <dbReference type="EC" id="1.2.4.1"/>
    </reaction>
</comment>
<dbReference type="Pfam" id="PF00676">
    <property type="entry name" value="E1_dh"/>
    <property type="match status" value="1"/>
</dbReference>
<keyword evidence="8" id="KW-1185">Reference proteome</keyword>